<feature type="chain" id="PRO_5030178825" description="DUF3078 domain-containing protein" evidence="1">
    <location>
        <begin position="20"/>
        <end position="294"/>
    </location>
</feature>
<dbReference type="STRING" id="1341154.FCR2A7T_05460"/>
<evidence type="ECO:0000256" key="1">
    <source>
        <dbReference type="SAM" id="SignalP"/>
    </source>
</evidence>
<sequence length="294" mass="33507">MKKTLLALLCVFGMSNASAQEKVPEILPDTTQHWTTKGNISLLFNQSNFSNWQSGGENNLSGNVGVNYDFNYKKSEWTWDNKIIASYGVVKTKNSPFEKKTDDRFELNSLFGKKAFGYWFYSVFLNFKTQMTQGYVYGKDVNGTEIRSEYTDLLSPGYLTFGPGMLWKKSDNLKFNLAPATSKITIVDKEATLPNEAYFGVKEGESLRYELGFYASGYYKLVIMANVSIENILGLYSNYLEDSQNVDLDYQMNVVLKINRYLTTNIALQTIYDDNAFRGFQTRQVFGVAVNYGF</sequence>
<evidence type="ECO:0008006" key="4">
    <source>
        <dbReference type="Google" id="ProtNLM"/>
    </source>
</evidence>
<keyword evidence="3" id="KW-1185">Reference proteome</keyword>
<dbReference type="EMBL" id="VLKQ01000004">
    <property type="protein sequence ID" value="TWI13293.1"/>
    <property type="molecule type" value="Genomic_DNA"/>
</dbReference>
<dbReference type="RefSeq" id="WP_023569720.1">
    <property type="nucleotide sequence ID" value="NZ_AVBI01000001.1"/>
</dbReference>
<keyword evidence="1" id="KW-0732">Signal</keyword>
<dbReference type="Pfam" id="PF11276">
    <property type="entry name" value="DUF3078"/>
    <property type="match status" value="1"/>
</dbReference>
<comment type="caution">
    <text evidence="2">The sequence shown here is derived from an EMBL/GenBank/DDBJ whole genome shotgun (WGS) entry which is preliminary data.</text>
</comment>
<gene>
    <name evidence="2" type="ORF">IP98_01276</name>
</gene>
<evidence type="ECO:0000313" key="3">
    <source>
        <dbReference type="Proteomes" id="UP000319848"/>
    </source>
</evidence>
<dbReference type="Proteomes" id="UP000319848">
    <property type="component" value="Unassembled WGS sequence"/>
</dbReference>
<dbReference type="AlphaFoldDB" id="V6S5U7"/>
<accession>V6S5U7</accession>
<reference evidence="2 3" key="1">
    <citation type="journal article" date="2015" name="Stand. Genomic Sci.">
        <title>Genomic Encyclopedia of Bacterial and Archaeal Type Strains, Phase III: the genomes of soil and plant-associated and newly described type strains.</title>
        <authorList>
            <person name="Whitman W.B."/>
            <person name="Woyke T."/>
            <person name="Klenk H.P."/>
            <person name="Zhou Y."/>
            <person name="Lilburn T.G."/>
            <person name="Beck B.J."/>
            <person name="De Vos P."/>
            <person name="Vandamme P."/>
            <person name="Eisen J.A."/>
            <person name="Garrity G."/>
            <person name="Hugenholtz P."/>
            <person name="Kyrpides N.C."/>
        </authorList>
    </citation>
    <scope>NUCLEOTIDE SEQUENCE [LARGE SCALE GENOMIC DNA]</scope>
    <source>
        <strain evidence="2 3">CGMCC 1.7270</strain>
    </source>
</reference>
<proteinExistence type="predicted"/>
<feature type="signal peptide" evidence="1">
    <location>
        <begin position="1"/>
        <end position="19"/>
    </location>
</feature>
<name>V6S5U7_9FLAO</name>
<dbReference type="OrthoDB" id="1495718at2"/>
<evidence type="ECO:0000313" key="2">
    <source>
        <dbReference type="EMBL" id="TWI13293.1"/>
    </source>
</evidence>
<organism evidence="2 3">
    <name type="scientific">Flavobacterium cauense R2A-7</name>
    <dbReference type="NCBI Taxonomy" id="1341154"/>
    <lineage>
        <taxon>Bacteria</taxon>
        <taxon>Pseudomonadati</taxon>
        <taxon>Bacteroidota</taxon>
        <taxon>Flavobacteriia</taxon>
        <taxon>Flavobacteriales</taxon>
        <taxon>Flavobacteriaceae</taxon>
        <taxon>Flavobacterium</taxon>
    </lineage>
</organism>
<dbReference type="InterPro" id="IPR021428">
    <property type="entry name" value="DUF3078"/>
</dbReference>
<protein>
    <recommendedName>
        <fullName evidence="4">DUF3078 domain-containing protein</fullName>
    </recommendedName>
</protein>